<gene>
    <name evidence="2" type="ORF">CUJ84_pRLN3000158</name>
</gene>
<sequence length="139" mass="16159">MSDHHDQTSSKVRLTQFWMLIDSVERLAQTIERRQEVELLLEDAERQIGTAEEVSEGRHRRDEIDHELEEKTVVLGDEIALFKNTRRALRTEERGVREQLRSSVDMGPGIAEIRAASRSHFAVRRKSIGFPCLSMARYR</sequence>
<geneLocation type="plasmid" evidence="3">
    <name>prln3</name>
</geneLocation>
<proteinExistence type="predicted"/>
<dbReference type="EMBL" id="CP025015">
    <property type="protein sequence ID" value="AUW47293.1"/>
    <property type="molecule type" value="Genomic_DNA"/>
</dbReference>
<reference evidence="2 3" key="1">
    <citation type="submission" date="2017-11" db="EMBL/GenBank/DDBJ databases">
        <title>Complete genome of Rhizobium leguminosarum Norway, an ineffective micro-symbiont.</title>
        <authorList>
            <person name="Hoffrichter A."/>
            <person name="Liang J."/>
            <person name="Brachmann A."/>
            <person name="Marin M."/>
        </authorList>
    </citation>
    <scope>NUCLEOTIDE SEQUENCE [LARGE SCALE GENOMIC DNA]</scope>
    <source>
        <strain evidence="2 3">Norway</strain>
        <plasmid evidence="3">Plasmid prln3</plasmid>
    </source>
</reference>
<protein>
    <submittedName>
        <fullName evidence="2">Uncharacterized protein</fullName>
    </submittedName>
</protein>
<keyword evidence="2" id="KW-0614">Plasmid</keyword>
<feature type="coiled-coil region" evidence="1">
    <location>
        <begin position="27"/>
        <end position="54"/>
    </location>
</feature>
<dbReference type="AlphaFoldDB" id="A0A2K9ZGA7"/>
<evidence type="ECO:0000313" key="3">
    <source>
        <dbReference type="Proteomes" id="UP000238523"/>
    </source>
</evidence>
<dbReference type="Proteomes" id="UP000238523">
    <property type="component" value="Plasmid pRLN3"/>
</dbReference>
<name>A0A2K9ZGA7_RHILE</name>
<keyword evidence="1" id="KW-0175">Coiled coil</keyword>
<evidence type="ECO:0000313" key="2">
    <source>
        <dbReference type="EMBL" id="AUW47293.1"/>
    </source>
</evidence>
<evidence type="ECO:0000256" key="1">
    <source>
        <dbReference type="SAM" id="Coils"/>
    </source>
</evidence>
<accession>A0A2K9ZGA7</accession>
<organism evidence="2 3">
    <name type="scientific">Rhizobium leguminosarum</name>
    <dbReference type="NCBI Taxonomy" id="384"/>
    <lineage>
        <taxon>Bacteria</taxon>
        <taxon>Pseudomonadati</taxon>
        <taxon>Pseudomonadota</taxon>
        <taxon>Alphaproteobacteria</taxon>
        <taxon>Hyphomicrobiales</taxon>
        <taxon>Rhizobiaceae</taxon>
        <taxon>Rhizobium/Agrobacterium group</taxon>
        <taxon>Rhizobium</taxon>
    </lineage>
</organism>